<keyword evidence="2 5" id="KW-0547">Nucleotide-binding</keyword>
<protein>
    <recommendedName>
        <fullName evidence="7">Protein kinase domain-containing protein</fullName>
    </recommendedName>
</protein>
<feature type="compositionally biased region" description="Polar residues" evidence="6">
    <location>
        <begin position="663"/>
        <end position="677"/>
    </location>
</feature>
<feature type="region of interest" description="Disordered" evidence="6">
    <location>
        <begin position="142"/>
        <end position="255"/>
    </location>
</feature>
<evidence type="ECO:0000256" key="4">
    <source>
        <dbReference type="ARBA" id="ARBA00022840"/>
    </source>
</evidence>
<sequence length="740" mass="83137">MGGFPSALGGSGWKERSDWKDHELEVRLKSHSRHPVARAHSEKNLSNRHSSRLSVDGHDLSHRHHLASAAATPKNSPTNAKMMKPGQWSTHNPLERRYYDERADKPDRSRSLEAIGPRMAHQHSSRLQQNVARSHNQINVYKEDSAAKLDPDKESASGKSKTSSPLRQETYRTRNEILKSLRRETAESIRKMSPGYKEEISKELEKSDSVKSIGTLETHEKRVLLEPPKSKQQPVEMTRGKEAGPRSEDDEADDQHGMHDEVVPFVEDEPEMLLEELEELPEGKIRQIGSIVRWQRGNLIGFGSFGRVYLGMNLDSGELFVVKQVVFVSKERSEEVVQLEREIALLATLDHVNIVKYLGTERNSVNNELSIFLEHMPGGSVADLVSRFGPLVDTVVRKYTREVLAGLQYLHSRGIIHRDIKGQNILVDNRGVCKLADFGSSRYLNSVNAGDNNAASLSLRGTPVFMPPEVIKEQRYSKKSDIWSIGCTVLQMASGKPPYNELDNHYAVLIRITSTDEHPPFDEKTLSEEAKDFLLLCCRRNPADRPDVDALLKHKFMKVVQPKHEGVEELDLTNIDGEELKMSQSSSISPSKESSIKLINAASSKSDQHEAAQTETTKEHPEKKSEQDTVQWRIMDEKQFNEMARRLKIKARLLKNKGRRHSQPTLSLNIEQQQNLQGKAAKPQRRKQRRDSLSSDDASIPIGGYPAPGTGGGPLQAIAAAMYGSGNSTEYFGRSRSSES</sequence>
<keyword evidence="1" id="KW-0808">Transferase</keyword>
<feature type="region of interest" description="Disordered" evidence="6">
    <location>
        <begin position="655"/>
        <end position="716"/>
    </location>
</feature>
<name>A0A7S4KDC6_GUITH</name>
<dbReference type="InterPro" id="IPR000719">
    <property type="entry name" value="Prot_kinase_dom"/>
</dbReference>
<accession>A0A7S4KDC6</accession>
<dbReference type="PROSITE" id="PS00108">
    <property type="entry name" value="PROTEIN_KINASE_ST"/>
    <property type="match status" value="1"/>
</dbReference>
<dbReference type="InterPro" id="IPR008271">
    <property type="entry name" value="Ser/Thr_kinase_AS"/>
</dbReference>
<feature type="compositionally biased region" description="Basic and acidic residues" evidence="6">
    <location>
        <begin position="142"/>
        <end position="156"/>
    </location>
</feature>
<feature type="binding site" evidence="5">
    <location>
        <position position="323"/>
    </location>
    <ligand>
        <name>ATP</name>
        <dbReference type="ChEBI" id="CHEBI:30616"/>
    </ligand>
</feature>
<feature type="compositionally biased region" description="Polar residues" evidence="6">
    <location>
        <begin position="157"/>
        <end position="167"/>
    </location>
</feature>
<dbReference type="PANTHER" id="PTHR48016">
    <property type="entry name" value="MAP KINASE KINASE KINASE SSK2-RELATED-RELATED"/>
    <property type="match status" value="1"/>
</dbReference>
<dbReference type="InterPro" id="IPR017441">
    <property type="entry name" value="Protein_kinase_ATP_BS"/>
</dbReference>
<feature type="compositionally biased region" description="Basic and acidic residues" evidence="6">
    <location>
        <begin position="169"/>
        <end position="209"/>
    </location>
</feature>
<keyword evidence="3" id="KW-0418">Kinase</keyword>
<dbReference type="PROSITE" id="PS00107">
    <property type="entry name" value="PROTEIN_KINASE_ATP"/>
    <property type="match status" value="1"/>
</dbReference>
<evidence type="ECO:0000256" key="5">
    <source>
        <dbReference type="PROSITE-ProRule" id="PRU10141"/>
    </source>
</evidence>
<proteinExistence type="predicted"/>
<dbReference type="PROSITE" id="PS50011">
    <property type="entry name" value="PROTEIN_KINASE_DOM"/>
    <property type="match status" value="1"/>
</dbReference>
<feature type="region of interest" description="Disordered" evidence="6">
    <location>
        <begin position="24"/>
        <end position="107"/>
    </location>
</feature>
<evidence type="ECO:0000256" key="2">
    <source>
        <dbReference type="ARBA" id="ARBA00022741"/>
    </source>
</evidence>
<feature type="domain" description="Protein kinase" evidence="7">
    <location>
        <begin position="294"/>
        <end position="557"/>
    </location>
</feature>
<keyword evidence="4 5" id="KW-0067">ATP-binding</keyword>
<feature type="compositionally biased region" description="Basic and acidic residues" evidence="6">
    <location>
        <begin position="606"/>
        <end position="627"/>
    </location>
</feature>
<dbReference type="SUPFAM" id="SSF56112">
    <property type="entry name" value="Protein kinase-like (PK-like)"/>
    <property type="match status" value="1"/>
</dbReference>
<evidence type="ECO:0000256" key="3">
    <source>
        <dbReference type="ARBA" id="ARBA00022777"/>
    </source>
</evidence>
<organism evidence="8">
    <name type="scientific">Guillardia theta</name>
    <name type="common">Cryptophyte</name>
    <name type="synonym">Cryptomonas phi</name>
    <dbReference type="NCBI Taxonomy" id="55529"/>
    <lineage>
        <taxon>Eukaryota</taxon>
        <taxon>Cryptophyceae</taxon>
        <taxon>Pyrenomonadales</taxon>
        <taxon>Geminigeraceae</taxon>
        <taxon>Guillardia</taxon>
    </lineage>
</organism>
<feature type="compositionally biased region" description="Basic and acidic residues" evidence="6">
    <location>
        <begin position="93"/>
        <end position="107"/>
    </location>
</feature>
<feature type="compositionally biased region" description="Basic and acidic residues" evidence="6">
    <location>
        <begin position="238"/>
        <end position="247"/>
    </location>
</feature>
<evidence type="ECO:0000259" key="7">
    <source>
        <dbReference type="PROSITE" id="PS50011"/>
    </source>
</evidence>
<dbReference type="CDD" id="cd06606">
    <property type="entry name" value="STKc_MAPKKK"/>
    <property type="match status" value="1"/>
</dbReference>
<dbReference type="Pfam" id="PF00069">
    <property type="entry name" value="Pkinase"/>
    <property type="match status" value="1"/>
</dbReference>
<dbReference type="EMBL" id="HBKN01014502">
    <property type="protein sequence ID" value="CAE2291430.1"/>
    <property type="molecule type" value="Transcribed_RNA"/>
</dbReference>
<feature type="region of interest" description="Disordered" evidence="6">
    <location>
        <begin position="601"/>
        <end position="631"/>
    </location>
</feature>
<gene>
    <name evidence="8" type="ORF">GTHE00462_LOCUS11282</name>
</gene>
<dbReference type="InterPro" id="IPR050538">
    <property type="entry name" value="MAP_kinase_kinase_kinase"/>
</dbReference>
<evidence type="ECO:0000256" key="6">
    <source>
        <dbReference type="SAM" id="MobiDB-lite"/>
    </source>
</evidence>
<dbReference type="Gene3D" id="1.10.510.10">
    <property type="entry name" value="Transferase(Phosphotransferase) domain 1"/>
    <property type="match status" value="1"/>
</dbReference>
<dbReference type="GO" id="GO:0004672">
    <property type="term" value="F:protein kinase activity"/>
    <property type="evidence" value="ECO:0007669"/>
    <property type="project" value="InterPro"/>
</dbReference>
<reference evidence="8" key="1">
    <citation type="submission" date="2021-01" db="EMBL/GenBank/DDBJ databases">
        <authorList>
            <person name="Corre E."/>
            <person name="Pelletier E."/>
            <person name="Niang G."/>
            <person name="Scheremetjew M."/>
            <person name="Finn R."/>
            <person name="Kale V."/>
            <person name="Holt S."/>
            <person name="Cochrane G."/>
            <person name="Meng A."/>
            <person name="Brown T."/>
            <person name="Cohen L."/>
        </authorList>
    </citation>
    <scope>NUCLEOTIDE SEQUENCE</scope>
    <source>
        <strain evidence="8">CCMP 2712</strain>
    </source>
</reference>
<evidence type="ECO:0000256" key="1">
    <source>
        <dbReference type="ARBA" id="ARBA00022679"/>
    </source>
</evidence>
<dbReference type="AlphaFoldDB" id="A0A7S4KDC6"/>
<dbReference type="SMART" id="SM00220">
    <property type="entry name" value="S_TKc"/>
    <property type="match status" value="1"/>
</dbReference>
<evidence type="ECO:0000313" key="8">
    <source>
        <dbReference type="EMBL" id="CAE2291430.1"/>
    </source>
</evidence>
<dbReference type="InterPro" id="IPR011009">
    <property type="entry name" value="Kinase-like_dom_sf"/>
</dbReference>
<dbReference type="GO" id="GO:0005524">
    <property type="term" value="F:ATP binding"/>
    <property type="evidence" value="ECO:0007669"/>
    <property type="project" value="UniProtKB-UniRule"/>
</dbReference>